<gene>
    <name evidence="2" type="ORF">B296_00044772</name>
</gene>
<feature type="compositionally biased region" description="Basic and acidic residues" evidence="1">
    <location>
        <begin position="1"/>
        <end position="31"/>
    </location>
</feature>
<name>A0A426Z0Z7_ENSVE</name>
<proteinExistence type="predicted"/>
<comment type="caution">
    <text evidence="2">The sequence shown here is derived from an EMBL/GenBank/DDBJ whole genome shotgun (WGS) entry which is preliminary data.</text>
</comment>
<reference evidence="2 3" key="1">
    <citation type="journal article" date="2014" name="Agronomy (Basel)">
        <title>A Draft Genome Sequence for Ensete ventricosum, the Drought-Tolerant Tree Against Hunger.</title>
        <authorList>
            <person name="Harrison J."/>
            <person name="Moore K.A."/>
            <person name="Paszkiewicz K."/>
            <person name="Jones T."/>
            <person name="Grant M."/>
            <person name="Ambacheew D."/>
            <person name="Muzemil S."/>
            <person name="Studholme D.J."/>
        </authorList>
    </citation>
    <scope>NUCLEOTIDE SEQUENCE [LARGE SCALE GENOMIC DNA]</scope>
</reference>
<organism evidence="2 3">
    <name type="scientific">Ensete ventricosum</name>
    <name type="common">Abyssinian banana</name>
    <name type="synonym">Musa ensete</name>
    <dbReference type="NCBI Taxonomy" id="4639"/>
    <lineage>
        <taxon>Eukaryota</taxon>
        <taxon>Viridiplantae</taxon>
        <taxon>Streptophyta</taxon>
        <taxon>Embryophyta</taxon>
        <taxon>Tracheophyta</taxon>
        <taxon>Spermatophyta</taxon>
        <taxon>Magnoliopsida</taxon>
        <taxon>Liliopsida</taxon>
        <taxon>Zingiberales</taxon>
        <taxon>Musaceae</taxon>
        <taxon>Ensete</taxon>
    </lineage>
</organism>
<evidence type="ECO:0000256" key="1">
    <source>
        <dbReference type="SAM" id="MobiDB-lite"/>
    </source>
</evidence>
<sequence length="196" mass="22411">MDNDLRKQGRNTERVPGDRRIRRAVDGEIHHTSGCGRRRRRGAQEEPAMASAVTSSEMLQWGPSHRHCPLQGQLRRETRSGSGEVERGHQPGQEPEGNHRHPLYFPVPPSSDDSSLSLSLDTIVIGSLHDKADHRKKNLTERGLRRWFGGNPTRTFVLCFYFSSPLLSSHRLTFRSYKDTSFTILRTSFYRTLFIA</sequence>
<feature type="region of interest" description="Disordered" evidence="1">
    <location>
        <begin position="1"/>
        <end position="103"/>
    </location>
</feature>
<feature type="compositionally biased region" description="Basic and acidic residues" evidence="1">
    <location>
        <begin position="74"/>
        <end position="89"/>
    </location>
</feature>
<dbReference type="AlphaFoldDB" id="A0A426Z0Z7"/>
<evidence type="ECO:0000313" key="3">
    <source>
        <dbReference type="Proteomes" id="UP000287651"/>
    </source>
</evidence>
<dbReference type="Proteomes" id="UP000287651">
    <property type="component" value="Unassembled WGS sequence"/>
</dbReference>
<accession>A0A426Z0Z7</accession>
<protein>
    <submittedName>
        <fullName evidence="2">Uncharacterized protein</fullName>
    </submittedName>
</protein>
<dbReference type="EMBL" id="AMZH03009075">
    <property type="protein sequence ID" value="RRT57637.1"/>
    <property type="molecule type" value="Genomic_DNA"/>
</dbReference>
<evidence type="ECO:0000313" key="2">
    <source>
        <dbReference type="EMBL" id="RRT57637.1"/>
    </source>
</evidence>